<comment type="caution">
    <text evidence="1">The sequence shown here is derived from an EMBL/GenBank/DDBJ whole genome shotgun (WGS) entry which is preliminary data.</text>
</comment>
<sequence>MRPLKLTLSAFGPYAGETVLELEKLGKGGLYLVTGDTGAGKTTLFDAITYALYDHSSGGVREGAMLRCKYADPRTPTFVELEFEVNGARYTVRRNPEYTRPKVRGEGFTAEKADATLTYADGRPPVTKAKDVTAAVQEIIGLDYSQFSQIAMIAQGQFTKLLNVSTEERIRIFRKLFRTQRYARLQDRLQEEASRLNQQRTAQNAKLDSLLSGVQYAPDDPDAAALAALSAQTEPETTLALLDALLTRQTAAQETAAAALKQTEAQLDGLQQQLGAARQAAQLAAQLTEKQAALAAALPALEAARAESARHAGDAAQLDALAGQVTQAKAALSAYDALDALCREQKQTADAAQLARAQAAKKRAQLETLAAQLTADEQALAALEAAPTQKLALETQEKELAQRGEALATLQSRLAACQKLAQKARRAQETYRTAAEAKAQAHARRDTLDKAFLDAQAGVLARELTEGAPCPVCGSTHHPAKAQLPRTAPTQAQVDAAKQEADTADALAQTASTAAQSANAAADEARRSLRRDAESLLPQRFTAPDGPVQLTFALMTTVLAEEADALHTAQAGCAAALRQAEADCARRTALDADRQARTRQRPALEQAASDADRTAAAQSARADALERQITDQRAALPCPQRTEAQAALDALEAKRRTFRTGMEQAEAALRRAQQTHAAAKAAVDALLAQQAAAAKAVPEQPLEVLQARQAELSAARTALREQAQQLAAQLLPNRTAAENYRAAAAARAALEQRWQWVSALAATAGGTLTSKQKIRLEAYIQMNYLDRILRHANTRLMQMTAGQYELERIGAENQRSQSGLDLGVIDHYNGTRRSVKTLSGGESFKASLALALGLSDEVQSAAGGIRLDTLFLDEGFGSLDDESLEQAMRVLAGLTEGDRLVGIISHVGALKDRIDRQVVVRKGRTGGSTVELIV</sequence>
<keyword evidence="1" id="KW-0378">Hydrolase</keyword>
<dbReference type="EMBL" id="NMTR01000004">
    <property type="protein sequence ID" value="PDX62190.1"/>
    <property type="molecule type" value="Genomic_DNA"/>
</dbReference>
<dbReference type="Proteomes" id="UP000220959">
    <property type="component" value="Unassembled WGS sequence"/>
</dbReference>
<organism evidence="1 2">
    <name type="scientific">Faecalibacterium langellae</name>
    <dbReference type="NCBI Taxonomy" id="3435293"/>
    <lineage>
        <taxon>Bacteria</taxon>
        <taxon>Bacillati</taxon>
        <taxon>Bacillota</taxon>
        <taxon>Clostridia</taxon>
        <taxon>Eubacteriales</taxon>
        <taxon>Oscillospiraceae</taxon>
        <taxon>Faecalibacterium</taxon>
    </lineage>
</organism>
<keyword evidence="2" id="KW-1185">Reference proteome</keyword>
<keyword evidence="1" id="KW-0269">Exonuclease</keyword>
<gene>
    <name evidence="1" type="ORF">CGS49_02000</name>
</gene>
<proteinExistence type="predicted"/>
<reference evidence="1 2" key="1">
    <citation type="journal article" date="2017" name="Front. Microbiol.">
        <title>New Insights into the Diversity of the Genus Faecalibacterium.</title>
        <authorList>
            <person name="Benevides L."/>
            <person name="Burman S."/>
            <person name="Martin R."/>
            <person name="Robert V."/>
            <person name="Thomas M."/>
            <person name="Miquel S."/>
            <person name="Chain F."/>
            <person name="Sokol H."/>
            <person name="Bermudez-Humaran L.G."/>
            <person name="Morrison M."/>
            <person name="Langella P."/>
            <person name="Azevedo V.A."/>
            <person name="Chatel J.M."/>
            <person name="Soares S."/>
        </authorList>
    </citation>
    <scope>NUCLEOTIDE SEQUENCE [LARGE SCALE GENOMIC DNA]</scope>
    <source>
        <strain evidence="2">CNCM I-4541</strain>
    </source>
</reference>
<keyword evidence="1" id="KW-0540">Nuclease</keyword>
<protein>
    <submittedName>
        <fullName evidence="1">Exonuclease SbcC</fullName>
    </submittedName>
</protein>
<evidence type="ECO:0000313" key="1">
    <source>
        <dbReference type="EMBL" id="PDX62190.1"/>
    </source>
</evidence>
<evidence type="ECO:0000313" key="2">
    <source>
        <dbReference type="Proteomes" id="UP000220959"/>
    </source>
</evidence>
<accession>A0ACC9D2F2</accession>
<name>A0ACC9D2F2_9FIRM</name>